<evidence type="ECO:0000256" key="9">
    <source>
        <dbReference type="ARBA" id="ARBA00023163"/>
    </source>
</evidence>
<keyword evidence="10" id="KW-0539">Nucleus</keyword>
<dbReference type="GO" id="GO:0010468">
    <property type="term" value="P:regulation of gene expression"/>
    <property type="evidence" value="ECO:0007669"/>
    <property type="project" value="InterPro"/>
</dbReference>
<dbReference type="InterPro" id="IPR007797">
    <property type="entry name" value="AF4/FMR2"/>
</dbReference>
<comment type="caution">
    <text evidence="15">The sequence shown here is derived from an EMBL/GenBank/DDBJ whole genome shotgun (WGS) entry which is preliminary data.</text>
</comment>
<evidence type="ECO:0000256" key="5">
    <source>
        <dbReference type="ARBA" id="ARBA00022553"/>
    </source>
</evidence>
<feature type="compositionally biased region" description="Polar residues" evidence="13">
    <location>
        <begin position="308"/>
        <end position="317"/>
    </location>
</feature>
<accession>A0A8S1B3C1</accession>
<proteinExistence type="inferred from homology"/>
<evidence type="ECO:0000256" key="1">
    <source>
        <dbReference type="ARBA" id="ARBA00004123"/>
    </source>
</evidence>
<feature type="compositionally biased region" description="Polar residues" evidence="13">
    <location>
        <begin position="547"/>
        <end position="556"/>
    </location>
</feature>
<sequence length="1256" mass="140291">MRQLAPLATLVEDVKTLKQDICDLKVSVEHAQKTEDESLAKFDPLESRITRVEENVNVFHIVKADLDKFKEDWQDKEKWARANNVEIKGVPLTESENFYYIVGVISNTIKCSVRKEEINYIARVPSLRSDSSKTIIMALNNRYVKEEFVAAACKHKSIVISDLEFKSDGKVFVNDHLTLYKKALLKRIKDIATVSNFRYVFVKHCKILVTGRQDSVSRQIQTKLGDYHLAQSFIDDPSKSIGICAEPPSPAPCPPSRRESEFKKPAHAPQNGVRIHHQRSHISHNKSDGPGSTGAPVHRPPPLRIPNGVQSQHAIDSSQPPIESILKEMKSLPTPLSVIAATPRKELDNKFIFNPYTNKVQENPQLVSNDLKTPLPKPGLDNRISNSRSSVSPSCDVNKDLGLSESDEEVANTHAIGPPISPLGSGSPSSGSSSPSEDSESESSSAESTTPAPAPAAPAPTPAPPPTQRSSWSLSNFAPPPAHPPETYDSGKELRHALADIKGKPQSPISEMSDSETSSPSPGVVRRRKSIPNRVSTASSDEETSRHSSTATSQPSAPLKRGRPPKVRPSEERPPKKRRGRPPKTRPPTPPPATQHLPPPDPPADSDVEPDPPQHQSLQDNKTHIFRRVFTPKAKSDEGGGKGGKGGKGKGGKGKGQVTIIERTPESGADEESRRHRSRSVERRNEEALARVSPPQEVERRMERPERRRDIERHDRPSAERISNDRVPSDRIPERTPSDRFPNRLSERSSHERIPSDRIPMERTSNDRIPIERTSNDRIPDRLTVDRISLDRTSTDRTVSDRSSSASDRRSVDRLSGGLSDRLVDRPPSERLLGDKMERLTVPHERLSGERTSNERIASEKVTHDRHSDTKARLLDNKMSIDRLAESKVSIDRSVETKTEKAAGEKPERTYVRAEADVGSGIKSGRGSERLEEASSNVSERRRQRLVVRVPLSRLRAATLRSLQRPRRAAPKRTPTPHTDQSGEVAATNHERTDTYTGQTPIYFSYFERLPADALSDEERDHKYYLEEATRLRSAAERSQEPLPRVMLYLESVLCFVLTGRVLELELDTKGAFTIYRETIEYIKSIHSMPQRFRASPHDTFNKLDILSLRVQALLYLRMFKMYNREVKEYNKIVNEYQQKPALAESVSPLSPTPSPAGSVGSVGSGSASSGYCSLAHSVPAHAHQALLLLNKYYAFLYVAHDLWEQADTLCRLRANRDLFIAVDRKCGPLSLSSTFRHLVQYVRHAISLLKSVPRE</sequence>
<feature type="region of interest" description="Disordered" evidence="13">
    <location>
        <begin position="244"/>
        <end position="317"/>
    </location>
</feature>
<evidence type="ECO:0000256" key="2">
    <source>
        <dbReference type="ARBA" id="ARBA00007354"/>
    </source>
</evidence>
<comment type="subcellular location">
    <subcellularLocation>
        <location evidence="1">Nucleus</location>
    </subcellularLocation>
</comment>
<feature type="compositionally biased region" description="Basic residues" evidence="13">
    <location>
        <begin position="575"/>
        <end position="584"/>
    </location>
</feature>
<keyword evidence="5" id="KW-0597">Phosphoprotein</keyword>
<feature type="compositionally biased region" description="Low complexity" evidence="13">
    <location>
        <begin position="385"/>
        <end position="394"/>
    </location>
</feature>
<evidence type="ECO:0000256" key="6">
    <source>
        <dbReference type="ARBA" id="ARBA00022788"/>
    </source>
</evidence>
<dbReference type="GO" id="GO:0003677">
    <property type="term" value="F:DNA binding"/>
    <property type="evidence" value="ECO:0007669"/>
    <property type="project" value="UniProtKB-KW"/>
</dbReference>
<feature type="region of interest" description="Disordered" evidence="13">
    <location>
        <begin position="959"/>
        <end position="990"/>
    </location>
</feature>
<evidence type="ECO:0000256" key="4">
    <source>
        <dbReference type="ARBA" id="ARBA00022473"/>
    </source>
</evidence>
<keyword evidence="8" id="KW-0238">DNA-binding</keyword>
<evidence type="ECO:0000256" key="8">
    <source>
        <dbReference type="ARBA" id="ARBA00023125"/>
    </source>
</evidence>
<feature type="compositionally biased region" description="Basic and acidic residues" evidence="13">
    <location>
        <begin position="489"/>
        <end position="503"/>
    </location>
</feature>
<keyword evidence="6" id="KW-0562">Pair-rule protein</keyword>
<feature type="domain" description="AF4/FMR2 C-terminal homology" evidence="14">
    <location>
        <begin position="1016"/>
        <end position="1252"/>
    </location>
</feature>
<keyword evidence="9" id="KW-0804">Transcription</keyword>
<evidence type="ECO:0000256" key="11">
    <source>
        <dbReference type="ARBA" id="ARBA00024653"/>
    </source>
</evidence>
<evidence type="ECO:0000256" key="10">
    <source>
        <dbReference type="ARBA" id="ARBA00023242"/>
    </source>
</evidence>
<keyword evidence="16" id="KW-1185">Reference proteome</keyword>
<dbReference type="GO" id="GO:0007366">
    <property type="term" value="P:periodic partitioning by pair rule gene"/>
    <property type="evidence" value="ECO:0007669"/>
    <property type="project" value="UniProtKB-KW"/>
</dbReference>
<keyword evidence="4" id="KW-0217">Developmental protein</keyword>
<evidence type="ECO:0000256" key="13">
    <source>
        <dbReference type="SAM" id="MobiDB-lite"/>
    </source>
</evidence>
<feature type="compositionally biased region" description="Pro residues" evidence="13">
    <location>
        <begin position="585"/>
        <end position="603"/>
    </location>
</feature>
<feature type="region of interest" description="Disordered" evidence="13">
    <location>
        <begin position="360"/>
        <end position="869"/>
    </location>
</feature>
<feature type="compositionally biased region" description="Basic and acidic residues" evidence="13">
    <location>
        <begin position="671"/>
        <end position="689"/>
    </location>
</feature>
<evidence type="ECO:0000256" key="7">
    <source>
        <dbReference type="ARBA" id="ARBA00023015"/>
    </source>
</evidence>
<evidence type="ECO:0000313" key="16">
    <source>
        <dbReference type="Proteomes" id="UP000494106"/>
    </source>
</evidence>
<comment type="similarity">
    <text evidence="2">Belongs to the AF4 family.</text>
</comment>
<reference evidence="15 16" key="1">
    <citation type="submission" date="2020-04" db="EMBL/GenBank/DDBJ databases">
        <authorList>
            <person name="Wallbank WR R."/>
            <person name="Pardo Diaz C."/>
            <person name="Kozak K."/>
            <person name="Martin S."/>
            <person name="Jiggins C."/>
            <person name="Moest M."/>
            <person name="Warren A I."/>
            <person name="Byers J.R.P. K."/>
            <person name="Montejo-Kovacevich G."/>
            <person name="Yen C E."/>
        </authorList>
    </citation>
    <scope>NUCLEOTIDE SEQUENCE [LARGE SCALE GENOMIC DNA]</scope>
</reference>
<dbReference type="OrthoDB" id="6382204at2759"/>
<feature type="compositionally biased region" description="Basic and acidic residues" evidence="13">
    <location>
        <begin position="822"/>
        <end position="869"/>
    </location>
</feature>
<organism evidence="15 16">
    <name type="scientific">Arctia plantaginis</name>
    <name type="common">Wood tiger moth</name>
    <name type="synonym">Phalaena plantaginis</name>
    <dbReference type="NCBI Taxonomy" id="874455"/>
    <lineage>
        <taxon>Eukaryota</taxon>
        <taxon>Metazoa</taxon>
        <taxon>Ecdysozoa</taxon>
        <taxon>Arthropoda</taxon>
        <taxon>Hexapoda</taxon>
        <taxon>Insecta</taxon>
        <taxon>Pterygota</taxon>
        <taxon>Neoptera</taxon>
        <taxon>Endopterygota</taxon>
        <taxon>Lepidoptera</taxon>
        <taxon>Glossata</taxon>
        <taxon>Ditrysia</taxon>
        <taxon>Noctuoidea</taxon>
        <taxon>Erebidae</taxon>
        <taxon>Arctiinae</taxon>
        <taxon>Arctia</taxon>
    </lineage>
</organism>
<feature type="compositionally biased region" description="Polar residues" evidence="13">
    <location>
        <begin position="360"/>
        <end position="371"/>
    </location>
</feature>
<dbReference type="PANTHER" id="PTHR10528">
    <property type="entry name" value="AF4/FMR2 FAMILY MEMBER"/>
    <property type="match status" value="1"/>
</dbReference>
<evidence type="ECO:0000313" key="15">
    <source>
        <dbReference type="EMBL" id="CAB3252487.1"/>
    </source>
</evidence>
<protein>
    <recommendedName>
        <fullName evidence="3">AF4/FMR2 family member lilli</fullName>
    </recommendedName>
    <alternativeName>
        <fullName evidence="12">Protein lilliputian</fullName>
    </alternativeName>
</protein>
<feature type="compositionally biased region" description="Low complexity" evidence="13">
    <location>
        <begin position="422"/>
        <end position="451"/>
    </location>
</feature>
<dbReference type="EMBL" id="CADEBC010000556">
    <property type="protein sequence ID" value="CAB3252487.1"/>
    <property type="molecule type" value="Genomic_DNA"/>
</dbReference>
<dbReference type="Proteomes" id="UP000494106">
    <property type="component" value="Unassembled WGS sequence"/>
</dbReference>
<gene>
    <name evidence="15" type="ORF">APLA_LOCUS13556</name>
</gene>
<feature type="region of interest" description="Disordered" evidence="13">
    <location>
        <begin position="920"/>
        <end position="940"/>
    </location>
</feature>
<feature type="compositionally biased region" description="Basic and acidic residues" evidence="13">
    <location>
        <begin position="697"/>
        <end position="800"/>
    </location>
</feature>
<feature type="compositionally biased region" description="Pro residues" evidence="13">
    <location>
        <begin position="452"/>
        <end position="467"/>
    </location>
</feature>
<dbReference type="GO" id="GO:0032783">
    <property type="term" value="C:super elongation complex"/>
    <property type="evidence" value="ECO:0007669"/>
    <property type="project" value="TreeGrafter"/>
</dbReference>
<evidence type="ECO:0000259" key="14">
    <source>
        <dbReference type="Pfam" id="PF18876"/>
    </source>
</evidence>
<evidence type="ECO:0000256" key="12">
    <source>
        <dbReference type="ARBA" id="ARBA00032149"/>
    </source>
</evidence>
<keyword evidence="7" id="KW-0805">Transcription regulation</keyword>
<feature type="compositionally biased region" description="Basic residues" evidence="13">
    <location>
        <begin position="274"/>
        <end position="284"/>
    </location>
</feature>
<comment type="function">
    <text evidence="11">Has a role in transcriptional regulation. Acts in parallel with the Ras/MAPK and the PI3K/PKB pathways in the control of cell identity and cellular growth. Essential for regulation of the cytoskeleton and cell growth but not for cell proliferation or growth rate. Required specifically for the microtubule-based basal transport of lipid droplets. Plays a partially redundant function downstream of Raf in cell fate specification in the developing eye. Pair-rule protein that regulates embryonic cellularization, gastrulation and segmentation.</text>
</comment>
<dbReference type="Pfam" id="PF18876">
    <property type="entry name" value="AFF4_CHD"/>
    <property type="match status" value="1"/>
</dbReference>
<dbReference type="AlphaFoldDB" id="A0A8S1B3C1"/>
<dbReference type="InterPro" id="IPR043640">
    <property type="entry name" value="AF4/FMR2_CHD"/>
</dbReference>
<evidence type="ECO:0000256" key="3">
    <source>
        <dbReference type="ARBA" id="ARBA00021888"/>
    </source>
</evidence>
<name>A0A8S1B3C1_ARCPL</name>
<feature type="compositionally biased region" description="Low complexity" evidence="13">
    <location>
        <begin position="507"/>
        <end position="522"/>
    </location>
</feature>
<dbReference type="PANTHER" id="PTHR10528:SF17">
    <property type="entry name" value="AF4_FMR2 FAMILY MEMBER LILLI"/>
    <property type="match status" value="1"/>
</dbReference>